<feature type="domain" description="Helicase ATP-binding" evidence="14">
    <location>
        <begin position="395"/>
        <end position="511"/>
    </location>
</feature>
<dbReference type="Pfam" id="PF08797">
    <property type="entry name" value="HIRAN"/>
    <property type="match status" value="1"/>
</dbReference>
<evidence type="ECO:0000256" key="3">
    <source>
        <dbReference type="ARBA" id="ARBA00022723"/>
    </source>
</evidence>
<dbReference type="InterPro" id="IPR038718">
    <property type="entry name" value="SNF2-like_sf"/>
</dbReference>
<evidence type="ECO:0000259" key="13">
    <source>
        <dbReference type="PROSITE" id="PS50089"/>
    </source>
</evidence>
<dbReference type="CDD" id="cd18793">
    <property type="entry name" value="SF2_C_SNF"/>
    <property type="match status" value="1"/>
</dbReference>
<comment type="similarity">
    <text evidence="2">Belongs to the SNF2/RAD54 helicase family. RAD16 subfamily.</text>
</comment>
<dbReference type="GO" id="GO:0005634">
    <property type="term" value="C:nucleus"/>
    <property type="evidence" value="ECO:0007669"/>
    <property type="project" value="UniProtKB-SubCell"/>
</dbReference>
<dbReference type="Pfam" id="PF13445">
    <property type="entry name" value="zf-RING_UBOX"/>
    <property type="match status" value="1"/>
</dbReference>
<keyword evidence="7" id="KW-0347">Helicase</keyword>
<dbReference type="GO" id="GO:0006281">
    <property type="term" value="P:DNA repair"/>
    <property type="evidence" value="ECO:0007669"/>
    <property type="project" value="TreeGrafter"/>
</dbReference>
<keyword evidence="4" id="KW-0547">Nucleotide-binding</keyword>
<name>A0AAW2W6V8_SESRA</name>
<dbReference type="PROSITE" id="PS00518">
    <property type="entry name" value="ZF_RING_1"/>
    <property type="match status" value="1"/>
</dbReference>
<evidence type="ECO:0000256" key="11">
    <source>
        <dbReference type="PROSITE-ProRule" id="PRU00175"/>
    </source>
</evidence>
<dbReference type="CDD" id="cd18008">
    <property type="entry name" value="DEXDc_SHPRH-like"/>
    <property type="match status" value="1"/>
</dbReference>
<evidence type="ECO:0000256" key="4">
    <source>
        <dbReference type="ARBA" id="ARBA00022741"/>
    </source>
</evidence>
<keyword evidence="10" id="KW-0539">Nucleus</keyword>
<dbReference type="SUPFAM" id="SSF46934">
    <property type="entry name" value="UBA-like"/>
    <property type="match status" value="1"/>
</dbReference>
<dbReference type="GO" id="GO:0005524">
    <property type="term" value="F:ATP binding"/>
    <property type="evidence" value="ECO:0007669"/>
    <property type="project" value="UniProtKB-KW"/>
</dbReference>
<evidence type="ECO:0000313" key="15">
    <source>
        <dbReference type="EMBL" id="KAL0436985.1"/>
    </source>
</evidence>
<evidence type="ECO:0000256" key="7">
    <source>
        <dbReference type="ARBA" id="ARBA00022806"/>
    </source>
</evidence>
<dbReference type="InterPro" id="IPR050628">
    <property type="entry name" value="SNF2_RAD54_helicase_TF"/>
</dbReference>
<dbReference type="Pfam" id="PF24559">
    <property type="entry name" value="UBA_RAD5A"/>
    <property type="match status" value="1"/>
</dbReference>
<keyword evidence="3" id="KW-0479">Metal-binding</keyword>
<dbReference type="InterPro" id="IPR049730">
    <property type="entry name" value="SNF2/RAD54-like_C"/>
</dbReference>
<evidence type="ECO:0000256" key="12">
    <source>
        <dbReference type="SAM" id="MobiDB-lite"/>
    </source>
</evidence>
<evidence type="ECO:0000256" key="9">
    <source>
        <dbReference type="ARBA" id="ARBA00022840"/>
    </source>
</evidence>
<dbReference type="SUPFAM" id="SSF57850">
    <property type="entry name" value="RING/U-box"/>
    <property type="match status" value="1"/>
</dbReference>
<dbReference type="Pfam" id="PF00176">
    <property type="entry name" value="SNF2-rel_dom"/>
    <property type="match status" value="1"/>
</dbReference>
<keyword evidence="6" id="KW-0378">Hydrolase</keyword>
<dbReference type="InterPro" id="IPR027417">
    <property type="entry name" value="P-loop_NTPase"/>
</dbReference>
<evidence type="ECO:0000256" key="1">
    <source>
        <dbReference type="ARBA" id="ARBA00004123"/>
    </source>
</evidence>
<proteinExistence type="inferred from homology"/>
<comment type="caution">
    <text evidence="15">The sequence shown here is derived from an EMBL/GenBank/DDBJ whole genome shotgun (WGS) entry which is preliminary data.</text>
</comment>
<accession>A0AAW2W6V8</accession>
<feature type="compositionally biased region" description="Polar residues" evidence="12">
    <location>
        <begin position="86"/>
        <end position="101"/>
    </location>
</feature>
<feature type="domain" description="RING-type" evidence="13">
    <location>
        <begin position="683"/>
        <end position="723"/>
    </location>
</feature>
<feature type="region of interest" description="Disordered" evidence="12">
    <location>
        <begin position="57"/>
        <end position="76"/>
    </location>
</feature>
<dbReference type="InterPro" id="IPR056450">
    <property type="entry name" value="UBA_RAD5A"/>
</dbReference>
<evidence type="ECO:0000256" key="2">
    <source>
        <dbReference type="ARBA" id="ARBA00008438"/>
    </source>
</evidence>
<dbReference type="InterPro" id="IPR014001">
    <property type="entry name" value="Helicase_ATP-bd"/>
</dbReference>
<dbReference type="Gene3D" id="3.30.40.10">
    <property type="entry name" value="Zinc/RING finger domain, C3HC4 (zinc finger)"/>
    <property type="match status" value="1"/>
</dbReference>
<dbReference type="InterPro" id="IPR017907">
    <property type="entry name" value="Znf_RING_CS"/>
</dbReference>
<dbReference type="InterPro" id="IPR009060">
    <property type="entry name" value="UBA-like_sf"/>
</dbReference>
<dbReference type="InterPro" id="IPR001650">
    <property type="entry name" value="Helicase_C-like"/>
</dbReference>
<evidence type="ECO:0000259" key="14">
    <source>
        <dbReference type="PROSITE" id="PS51192"/>
    </source>
</evidence>
<evidence type="ECO:0000256" key="5">
    <source>
        <dbReference type="ARBA" id="ARBA00022771"/>
    </source>
</evidence>
<dbReference type="InterPro" id="IPR014905">
    <property type="entry name" value="HIRAN"/>
</dbReference>
<dbReference type="PANTHER" id="PTHR45626:SF45">
    <property type="entry name" value="DNA REPAIR PROTEIN RAD5A"/>
    <property type="match status" value="1"/>
</dbReference>
<keyword evidence="5 11" id="KW-0863">Zinc-finger</keyword>
<dbReference type="SUPFAM" id="SSF52540">
    <property type="entry name" value="P-loop containing nucleoside triphosphate hydrolases"/>
    <property type="match status" value="2"/>
</dbReference>
<dbReference type="EMBL" id="JACGWJ010000002">
    <property type="protein sequence ID" value="KAL0436985.1"/>
    <property type="molecule type" value="Genomic_DNA"/>
</dbReference>
<dbReference type="PROSITE" id="PS50089">
    <property type="entry name" value="ZF_RING_2"/>
    <property type="match status" value="1"/>
</dbReference>
<dbReference type="SMART" id="SM00184">
    <property type="entry name" value="RING"/>
    <property type="match status" value="1"/>
</dbReference>
<dbReference type="GO" id="GO:0008270">
    <property type="term" value="F:zinc ion binding"/>
    <property type="evidence" value="ECO:0007669"/>
    <property type="project" value="UniProtKB-KW"/>
</dbReference>
<protein>
    <submittedName>
        <fullName evidence="15">DNA repair protein A</fullName>
    </submittedName>
</protein>
<organism evidence="15">
    <name type="scientific">Sesamum radiatum</name>
    <name type="common">Black benniseed</name>
    <dbReference type="NCBI Taxonomy" id="300843"/>
    <lineage>
        <taxon>Eukaryota</taxon>
        <taxon>Viridiplantae</taxon>
        <taxon>Streptophyta</taxon>
        <taxon>Embryophyta</taxon>
        <taxon>Tracheophyta</taxon>
        <taxon>Spermatophyta</taxon>
        <taxon>Magnoliopsida</taxon>
        <taxon>eudicotyledons</taxon>
        <taxon>Gunneridae</taxon>
        <taxon>Pentapetalae</taxon>
        <taxon>asterids</taxon>
        <taxon>lamiids</taxon>
        <taxon>Lamiales</taxon>
        <taxon>Pedaliaceae</taxon>
        <taxon>Sesamum</taxon>
    </lineage>
</organism>
<gene>
    <name evidence="15" type="ORF">Sradi_0406400</name>
</gene>
<evidence type="ECO:0000256" key="8">
    <source>
        <dbReference type="ARBA" id="ARBA00022833"/>
    </source>
</evidence>
<reference evidence="15" key="2">
    <citation type="journal article" date="2024" name="Plant">
        <title>Genomic evolution and insights into agronomic trait innovations of Sesamum species.</title>
        <authorList>
            <person name="Miao H."/>
            <person name="Wang L."/>
            <person name="Qu L."/>
            <person name="Liu H."/>
            <person name="Sun Y."/>
            <person name="Le M."/>
            <person name="Wang Q."/>
            <person name="Wei S."/>
            <person name="Zheng Y."/>
            <person name="Lin W."/>
            <person name="Duan Y."/>
            <person name="Cao H."/>
            <person name="Xiong S."/>
            <person name="Wang X."/>
            <person name="Wei L."/>
            <person name="Li C."/>
            <person name="Ma Q."/>
            <person name="Ju M."/>
            <person name="Zhao R."/>
            <person name="Li G."/>
            <person name="Mu C."/>
            <person name="Tian Q."/>
            <person name="Mei H."/>
            <person name="Zhang T."/>
            <person name="Gao T."/>
            <person name="Zhang H."/>
        </authorList>
    </citation>
    <scope>NUCLEOTIDE SEQUENCE</scope>
    <source>
        <strain evidence="15">G02</strain>
    </source>
</reference>
<dbReference type="GO" id="GO:0004386">
    <property type="term" value="F:helicase activity"/>
    <property type="evidence" value="ECO:0007669"/>
    <property type="project" value="UniProtKB-KW"/>
</dbReference>
<evidence type="ECO:0000256" key="6">
    <source>
        <dbReference type="ARBA" id="ARBA00022801"/>
    </source>
</evidence>
<dbReference type="SMART" id="SM00487">
    <property type="entry name" value="DEXDc"/>
    <property type="match status" value="1"/>
</dbReference>
<dbReference type="InterPro" id="IPR001841">
    <property type="entry name" value="Znf_RING"/>
</dbReference>
<dbReference type="Pfam" id="PF00271">
    <property type="entry name" value="Helicase_C"/>
    <property type="match status" value="1"/>
</dbReference>
<feature type="region of interest" description="Disordered" evidence="12">
    <location>
        <begin position="86"/>
        <end position="126"/>
    </location>
</feature>
<dbReference type="PANTHER" id="PTHR45626">
    <property type="entry name" value="TRANSCRIPTION TERMINATION FACTOR 2-RELATED"/>
    <property type="match status" value="1"/>
</dbReference>
<reference evidence="15" key="1">
    <citation type="submission" date="2020-06" db="EMBL/GenBank/DDBJ databases">
        <authorList>
            <person name="Li T."/>
            <person name="Hu X."/>
            <person name="Zhang T."/>
            <person name="Song X."/>
            <person name="Zhang H."/>
            <person name="Dai N."/>
            <person name="Sheng W."/>
            <person name="Hou X."/>
            <person name="Wei L."/>
        </authorList>
    </citation>
    <scope>NUCLEOTIDE SEQUENCE</scope>
    <source>
        <strain evidence="15">G02</strain>
        <tissue evidence="15">Leaf</tissue>
    </source>
</reference>
<comment type="subcellular location">
    <subcellularLocation>
        <location evidence="1">Nucleus</location>
    </subcellularLocation>
</comment>
<keyword evidence="9" id="KW-0067">ATP-binding</keyword>
<evidence type="ECO:0000256" key="10">
    <source>
        <dbReference type="ARBA" id="ARBA00023242"/>
    </source>
</evidence>
<dbReference type="PROSITE" id="PS51192">
    <property type="entry name" value="HELICASE_ATP_BIND_1"/>
    <property type="match status" value="1"/>
</dbReference>
<dbReference type="InterPro" id="IPR000330">
    <property type="entry name" value="SNF2_N"/>
</dbReference>
<dbReference type="Gene3D" id="3.40.50.10810">
    <property type="entry name" value="Tandem AAA-ATPase domain"/>
    <property type="match status" value="1"/>
</dbReference>
<sequence>MTVMGNKATEEIISTVRSIVGVEFSDMDIIRALHMANNDPTAAINIIFDTPRSFKKPDFSKKSETSNSNVNDEPPVSVASVKQNVSGVENSDSGLKSNGSLNDRIGRNQGEGNDNTDSGVPKEMGSEWWFVGDGEGAGLSTCKGRILKPGDSVNFTFPVEKKLTTSSPGKLAGGRGRQVATCSEIVRFSTNAGGEIGRIPNEWARCLLPLVRDKKVCLQGFYINSSMFQKSHRTSLKASSNSAEESIVHPLPTLFKLLGLVPFKKDSSALPSSLLHINKLKSTSSGNGNNVENEESISDNDLDNIVGVTDSSELEEMEPPGTLLCELRPYQKQALNWMIQLERGRCVDEAAATLHPCWDAYRLADSRGMVIYVNAFSGDATAEFPSMLQMARGGTEIETHAEPGALSLYVHYGQNRSKDAKFLVQSDVVLTTYGVLASEFSTENAEDIGGLFSVRWFRVILDEAHTIKSSKSQISTAASALAADCRWCLTGTPIQNNLEDLYSLLRFLKIEPWGSWAWWNKLVQKPFEEGDQRGLKLVQSILKRIMLRRTKSSTDREGRPILVLPPADVQVIYCSLSEAENDFYEALFKKSKVKFDQFVEQGRVLHNYASILELLLRLRQCCDHPFLVMSRGDTQEYSDLNKLAKRFLKGGVDNVGGQTKEAPSRAYIQEVMDELRKGEQGECPICLEAFEDAVLTPCAHKICRECLLASWRSSTCGLCPVCRKTISKQELITVPTDSRFQVDVEKNWVESSKVSALMRELGYLQSVGSKSIVFSQWTAFLDLLQIPLSRSNIPFLRLDGTLNLQQRERVIKQFSEEDNIKVLLMSLKAGGVGIISLQHLMLLSWIHGGIQQLRNKQSCAFTALVKLKA</sequence>
<dbReference type="InterPro" id="IPR027370">
    <property type="entry name" value="Znf-RING_euk"/>
</dbReference>
<dbReference type="Gene3D" id="3.40.50.300">
    <property type="entry name" value="P-loop containing nucleotide triphosphate hydrolases"/>
    <property type="match status" value="1"/>
</dbReference>
<dbReference type="GO" id="GO:0008094">
    <property type="term" value="F:ATP-dependent activity, acting on DNA"/>
    <property type="evidence" value="ECO:0007669"/>
    <property type="project" value="TreeGrafter"/>
</dbReference>
<dbReference type="InterPro" id="IPR013083">
    <property type="entry name" value="Znf_RING/FYVE/PHD"/>
</dbReference>
<dbReference type="AlphaFoldDB" id="A0AAW2W6V8"/>
<dbReference type="GO" id="GO:0016818">
    <property type="term" value="F:hydrolase activity, acting on acid anhydrides, in phosphorus-containing anhydrides"/>
    <property type="evidence" value="ECO:0007669"/>
    <property type="project" value="InterPro"/>
</dbReference>
<keyword evidence="8" id="KW-0862">Zinc</keyword>
<dbReference type="GO" id="GO:0003676">
    <property type="term" value="F:nucleic acid binding"/>
    <property type="evidence" value="ECO:0007669"/>
    <property type="project" value="InterPro"/>
</dbReference>